<evidence type="ECO:0000259" key="10">
    <source>
        <dbReference type="PROSITE" id="PS50011"/>
    </source>
</evidence>
<dbReference type="Pfam" id="PF00677">
    <property type="entry name" value="Lum_binding"/>
    <property type="match status" value="1"/>
</dbReference>
<evidence type="ECO:0000256" key="9">
    <source>
        <dbReference type="SAM" id="SignalP"/>
    </source>
</evidence>
<dbReference type="InterPro" id="IPR026017">
    <property type="entry name" value="Lumazine-bd_dom"/>
</dbReference>
<dbReference type="PANTHER" id="PTHR21098:SF0">
    <property type="entry name" value="RIBOFLAVIN SYNTHASE"/>
    <property type="match status" value="1"/>
</dbReference>
<comment type="caution">
    <text evidence="12">The sequence shown here is derived from an EMBL/GenBank/DDBJ whole genome shotgun (WGS) entry which is preliminary data.</text>
</comment>
<dbReference type="EMBL" id="JAAPAO010000493">
    <property type="protein sequence ID" value="KAF4658454.1"/>
    <property type="molecule type" value="Genomic_DNA"/>
</dbReference>
<dbReference type="Gene3D" id="2.40.30.20">
    <property type="match status" value="1"/>
</dbReference>
<dbReference type="FunFam" id="2.40.30.20:FF:000004">
    <property type="entry name" value="Riboflavin synthase, alpha subunit"/>
    <property type="match status" value="1"/>
</dbReference>
<dbReference type="InterPro" id="IPR011009">
    <property type="entry name" value="Kinase-like_dom_sf"/>
</dbReference>
<dbReference type="InterPro" id="IPR017441">
    <property type="entry name" value="Protein_kinase_ATP_BS"/>
</dbReference>
<dbReference type="EC" id="2.5.1.9" evidence="3"/>
<dbReference type="SMART" id="SM00220">
    <property type="entry name" value="S_TKc"/>
    <property type="match status" value="1"/>
</dbReference>
<dbReference type="InterPro" id="IPR001783">
    <property type="entry name" value="Lumazine-bd"/>
</dbReference>
<comment type="pathway">
    <text evidence="2">Cofactor biosynthesis; riboflavin biosynthesis; riboflavin from 2-hydroxy-3-oxobutyl phosphate and 5-amino-6-(D-ribitylamino)uracil: step 2/2.</text>
</comment>
<dbReference type="PROSITE" id="PS51177">
    <property type="entry name" value="LUMAZINE_BIND"/>
    <property type="match status" value="1"/>
</dbReference>
<evidence type="ECO:0000256" key="6">
    <source>
        <dbReference type="ARBA" id="ARBA00022679"/>
    </source>
</evidence>
<dbReference type="SUPFAM" id="SSF63380">
    <property type="entry name" value="Riboflavin synthase domain-like"/>
    <property type="match status" value="1"/>
</dbReference>
<evidence type="ECO:0000256" key="7">
    <source>
        <dbReference type="ARBA" id="ARBA00022737"/>
    </source>
</evidence>
<evidence type="ECO:0000256" key="2">
    <source>
        <dbReference type="ARBA" id="ARBA00004887"/>
    </source>
</evidence>
<dbReference type="InterPro" id="IPR023366">
    <property type="entry name" value="ATP_synth_asu-like_sf"/>
</dbReference>
<keyword evidence="8" id="KW-0067">ATP-binding</keyword>
<protein>
    <recommendedName>
        <fullName evidence="4">Riboflavin synthase</fullName>
        <ecNumber evidence="3">2.5.1.9</ecNumber>
    </recommendedName>
</protein>
<keyword evidence="6" id="KW-0808">Transferase</keyword>
<comment type="function">
    <text evidence="1">Catalyzes the dismutation of two molecules of 6,7-dimethyl-8-ribityllumazine, resulting in the formation of riboflavin and 5-amino-6-(D-ribitylamino)uracil.</text>
</comment>
<sequence>MFAVFLVNHFQWCSAALSKAKGKWYASPSSLYSQTSSSPARCCIMPYIAKYNTCKVNKVNVERALAADARNSGHVVQGHVDGTGVVEEKWKDGESIRVRIRAFPEVLPAYIVPKGFIAMDGVSLTVCEVCPKTCTFTIMLVPHTQSVITLPHKPIGARVNLEVDCMAKYAAAAPTQALAPVSSYQLMGLAFTSAVLGGLIAVSLVLALAKKFCVDLTDAAIGRGAFSEVRKGLDLLTGEAVAIKTYTATSQKAIDYFTREVRVLDMLKAGAFINLDISTACACGIQARCFELLAYMESNKPGYESRTSKGPVQGHIAIPEWIDDDRDGGMFIRLLSFTTTETGAPGPDSHGNLIIVMEMGVETLESYVRKKRTELPGSYHFATDELGEIVVRLIDIMEALHSLDMVHLDLKAENVMRMRDGQWKLIDLGGLMLDGTVISPASGGSITFTPVYASPELGRPMAAYLSGISGPDDEKQIIKIAKSMDVWALGILISKIVLGKEPTAELWTNCMSVAESGSSGEADFYHSVIRYFHPKVSVGKRLAEIDPDLAELVLQMMVTDEKARATIGVLRGHR</sequence>
<dbReference type="PROSITE" id="PS50011">
    <property type="entry name" value="PROTEIN_KINASE_DOM"/>
    <property type="match status" value="1"/>
</dbReference>
<evidence type="ECO:0000256" key="5">
    <source>
        <dbReference type="ARBA" id="ARBA00022619"/>
    </source>
</evidence>
<evidence type="ECO:0000256" key="3">
    <source>
        <dbReference type="ARBA" id="ARBA00012827"/>
    </source>
</evidence>
<keyword evidence="7" id="KW-0677">Repeat</keyword>
<evidence type="ECO:0000256" key="8">
    <source>
        <dbReference type="PROSITE-ProRule" id="PRU10141"/>
    </source>
</evidence>
<dbReference type="Gene3D" id="1.10.510.10">
    <property type="entry name" value="Transferase(Phosphotransferase) domain 1"/>
    <property type="match status" value="1"/>
</dbReference>
<keyword evidence="9" id="KW-0732">Signal</keyword>
<proteinExistence type="predicted"/>
<dbReference type="AlphaFoldDB" id="A0A7J6LGP2"/>
<reference evidence="12 13" key="1">
    <citation type="submission" date="2020-04" db="EMBL/GenBank/DDBJ databases">
        <title>Perkinsus chesapeaki whole genome sequence.</title>
        <authorList>
            <person name="Bogema D.R."/>
        </authorList>
    </citation>
    <scope>NUCLEOTIDE SEQUENCE [LARGE SCALE GENOMIC DNA]</scope>
    <source>
        <strain evidence="12">ATCC PRA-425</strain>
    </source>
</reference>
<name>A0A7J6LGP2_PERCH</name>
<dbReference type="InterPro" id="IPR000719">
    <property type="entry name" value="Prot_kinase_dom"/>
</dbReference>
<feature type="binding site" evidence="8">
    <location>
        <position position="244"/>
    </location>
    <ligand>
        <name>ATP</name>
        <dbReference type="ChEBI" id="CHEBI:30616"/>
    </ligand>
</feature>
<feature type="chain" id="PRO_5029475969" description="Riboflavin synthase" evidence="9">
    <location>
        <begin position="16"/>
        <end position="574"/>
    </location>
</feature>
<dbReference type="GO" id="GO:0004672">
    <property type="term" value="F:protein kinase activity"/>
    <property type="evidence" value="ECO:0007669"/>
    <property type="project" value="InterPro"/>
</dbReference>
<dbReference type="Pfam" id="PF00069">
    <property type="entry name" value="Pkinase"/>
    <property type="match status" value="1"/>
</dbReference>
<dbReference type="InterPro" id="IPR017938">
    <property type="entry name" value="Riboflavin_synthase-like_b-brl"/>
</dbReference>
<keyword evidence="8" id="KW-0547">Nucleotide-binding</keyword>
<dbReference type="GO" id="GO:0009231">
    <property type="term" value="P:riboflavin biosynthetic process"/>
    <property type="evidence" value="ECO:0007669"/>
    <property type="project" value="UniProtKB-KW"/>
</dbReference>
<feature type="domain" description="Protein kinase" evidence="10">
    <location>
        <begin position="215"/>
        <end position="574"/>
    </location>
</feature>
<dbReference type="OrthoDB" id="10258924at2759"/>
<gene>
    <name evidence="12" type="primary">RIB5</name>
    <name evidence="12" type="ORF">FOL47_007973</name>
</gene>
<keyword evidence="5" id="KW-0686">Riboflavin biosynthesis</keyword>
<dbReference type="Gene3D" id="3.30.200.20">
    <property type="entry name" value="Phosphorylase Kinase, domain 1"/>
    <property type="match status" value="1"/>
</dbReference>
<organism evidence="12 13">
    <name type="scientific">Perkinsus chesapeaki</name>
    <name type="common">Clam parasite</name>
    <name type="synonym">Perkinsus andrewsi</name>
    <dbReference type="NCBI Taxonomy" id="330153"/>
    <lineage>
        <taxon>Eukaryota</taxon>
        <taxon>Sar</taxon>
        <taxon>Alveolata</taxon>
        <taxon>Perkinsozoa</taxon>
        <taxon>Perkinsea</taxon>
        <taxon>Perkinsida</taxon>
        <taxon>Perkinsidae</taxon>
        <taxon>Perkinsus</taxon>
    </lineage>
</organism>
<dbReference type="SUPFAM" id="SSF56112">
    <property type="entry name" value="Protein kinase-like (PK-like)"/>
    <property type="match status" value="1"/>
</dbReference>
<accession>A0A7J6LGP2</accession>
<dbReference type="PROSITE" id="PS00107">
    <property type="entry name" value="PROTEIN_KINASE_ATP"/>
    <property type="match status" value="1"/>
</dbReference>
<dbReference type="Proteomes" id="UP000591131">
    <property type="component" value="Unassembled WGS sequence"/>
</dbReference>
<keyword evidence="13" id="KW-1185">Reference proteome</keyword>
<evidence type="ECO:0000313" key="12">
    <source>
        <dbReference type="EMBL" id="KAF4658454.1"/>
    </source>
</evidence>
<dbReference type="GO" id="GO:0004746">
    <property type="term" value="F:riboflavin synthase activity"/>
    <property type="evidence" value="ECO:0007669"/>
    <property type="project" value="UniProtKB-EC"/>
</dbReference>
<feature type="domain" description="Lumazine-binding" evidence="11">
    <location>
        <begin position="75"/>
        <end position="174"/>
    </location>
</feature>
<evidence type="ECO:0000259" key="11">
    <source>
        <dbReference type="PROSITE" id="PS51177"/>
    </source>
</evidence>
<dbReference type="GO" id="GO:0005524">
    <property type="term" value="F:ATP binding"/>
    <property type="evidence" value="ECO:0007669"/>
    <property type="project" value="UniProtKB-UniRule"/>
</dbReference>
<evidence type="ECO:0000256" key="4">
    <source>
        <dbReference type="ARBA" id="ARBA00013950"/>
    </source>
</evidence>
<dbReference type="PANTHER" id="PTHR21098">
    <property type="entry name" value="RIBOFLAVIN SYNTHASE ALPHA CHAIN"/>
    <property type="match status" value="1"/>
</dbReference>
<feature type="signal peptide" evidence="9">
    <location>
        <begin position="1"/>
        <end position="15"/>
    </location>
</feature>
<evidence type="ECO:0000256" key="1">
    <source>
        <dbReference type="ARBA" id="ARBA00002803"/>
    </source>
</evidence>
<evidence type="ECO:0000313" key="13">
    <source>
        <dbReference type="Proteomes" id="UP000591131"/>
    </source>
</evidence>